<dbReference type="PANTHER" id="PTHR19328">
    <property type="entry name" value="HEDGEHOG-INTERACTING PROTEIN"/>
    <property type="match status" value="1"/>
</dbReference>
<gene>
    <name evidence="2" type="ORF">F4148_14125</name>
</gene>
<comment type="caution">
    <text evidence="2">The sequence shown here is derived from an EMBL/GenBank/DDBJ whole genome shotgun (WGS) entry which is preliminary data.</text>
</comment>
<dbReference type="SUPFAM" id="SSF49785">
    <property type="entry name" value="Galactose-binding domain-like"/>
    <property type="match status" value="1"/>
</dbReference>
<dbReference type="InterPro" id="IPR011041">
    <property type="entry name" value="Quinoprot_gluc/sorb_DH_b-prop"/>
</dbReference>
<accession>A0A6B1FZ35</accession>
<proteinExistence type="predicted"/>
<sequence>MQPESVRRVNTSQKPANALLILFFFSLVPMGACLPVSQPAESSSIPGETAPAAAQSSIASLSLSLSQSGSRAAAPQIHPPLGENITAQAYGLFYKRGDGGRQVVDDQTYLALDGDPDTIWNSGLSAPQWYAIILDQLYEVDRVEMVVTQFPPGITTHELWIGNGSGVRTLYRRLSDLHTEDGQTLVVDIEPPLLASELMILTTHSTSWVAWREFRVFGTKPPASDSEPKPPPLATRRIANGLNFPVQVTHAGDGSGRIFVVEQQGRIRSIETGSVNDQPYLDISERVSCCQEQGMLNVAFSPTFAEDRTLFVSYTNLAGDTVISRFTASGEPERVEPRSEETLLVLHQPGRIHNGGQLAFGPRDGLLYIGSGDGGLWHQDTAQNPASLLGKILRIDVTGTQRPYAVPPGNPYTSVDGFRDEIWAMGLRNPWGFAFDRKTGDLFIPDTGHTKREEVNFQPSSSHGGENYGWLLREGTICFELWHCGMVEDELHSPVAEYDRSQGCAIVGGVVHRASGSRNLQGLFLFADFCSGRIWGLKRPQPIYDKMWQAELVAEAGVPISSIGEDEKGNVYATGYQDGVLYLLEQK</sequence>
<dbReference type="InterPro" id="IPR011042">
    <property type="entry name" value="6-blade_b-propeller_TolB-like"/>
</dbReference>
<evidence type="ECO:0000259" key="1">
    <source>
        <dbReference type="Pfam" id="PF07995"/>
    </source>
</evidence>
<protein>
    <recommendedName>
        <fullName evidence="1">Glucose/Sorbosone dehydrogenase domain-containing protein</fullName>
    </recommendedName>
</protein>
<dbReference type="EMBL" id="VYDA01000501">
    <property type="protein sequence ID" value="MYH62832.1"/>
    <property type="molecule type" value="Genomic_DNA"/>
</dbReference>
<dbReference type="Pfam" id="PF07995">
    <property type="entry name" value="GSDH"/>
    <property type="match status" value="1"/>
</dbReference>
<dbReference type="Gene3D" id="2.120.10.30">
    <property type="entry name" value="TolB, C-terminal domain"/>
    <property type="match status" value="1"/>
</dbReference>
<name>A0A6B1FZ35_9CHLR</name>
<organism evidence="2">
    <name type="scientific">Caldilineaceae bacterium SB0675_bin_29</name>
    <dbReference type="NCBI Taxonomy" id="2605266"/>
    <lineage>
        <taxon>Bacteria</taxon>
        <taxon>Bacillati</taxon>
        <taxon>Chloroflexota</taxon>
        <taxon>Caldilineae</taxon>
        <taxon>Caldilineales</taxon>
        <taxon>Caldilineaceae</taxon>
    </lineage>
</organism>
<dbReference type="PANTHER" id="PTHR19328:SF75">
    <property type="entry name" value="ALDOSE SUGAR DEHYDROGENASE YLII"/>
    <property type="match status" value="1"/>
</dbReference>
<evidence type="ECO:0000313" key="2">
    <source>
        <dbReference type="EMBL" id="MYH62832.1"/>
    </source>
</evidence>
<dbReference type="Gene3D" id="2.60.120.260">
    <property type="entry name" value="Galactose-binding domain-like"/>
    <property type="match status" value="1"/>
</dbReference>
<dbReference type="InterPro" id="IPR012938">
    <property type="entry name" value="Glc/Sorbosone_DH"/>
</dbReference>
<dbReference type="InterPro" id="IPR008979">
    <property type="entry name" value="Galactose-bd-like_sf"/>
</dbReference>
<dbReference type="AlphaFoldDB" id="A0A6B1FZ35"/>
<reference evidence="2" key="1">
    <citation type="submission" date="2019-09" db="EMBL/GenBank/DDBJ databases">
        <title>Characterisation of the sponge microbiome using genome-centric metagenomics.</title>
        <authorList>
            <person name="Engelberts J.P."/>
            <person name="Robbins S.J."/>
            <person name="De Goeij J.M."/>
            <person name="Aranda M."/>
            <person name="Bell S.C."/>
            <person name="Webster N.S."/>
        </authorList>
    </citation>
    <scope>NUCLEOTIDE SEQUENCE</scope>
    <source>
        <strain evidence="2">SB0675_bin_29</strain>
    </source>
</reference>
<feature type="domain" description="Glucose/Sorbosone dehydrogenase" evidence="1">
    <location>
        <begin position="243"/>
        <end position="576"/>
    </location>
</feature>
<dbReference type="SUPFAM" id="SSF50952">
    <property type="entry name" value="Soluble quinoprotein glucose dehydrogenase"/>
    <property type="match status" value="1"/>
</dbReference>